<dbReference type="AlphaFoldDB" id="A0A158IBN5"/>
<dbReference type="EMBL" id="FCOK02000047">
    <property type="protein sequence ID" value="SAL53975.1"/>
    <property type="molecule type" value="Genomic_DNA"/>
</dbReference>
<gene>
    <name evidence="3" type="ORF">AWB69_05714</name>
</gene>
<dbReference type="Proteomes" id="UP000054683">
    <property type="component" value="Unassembled WGS sequence"/>
</dbReference>
<name>A0A158IBN5_9BURK</name>
<accession>A0A158IBN5</accession>
<evidence type="ECO:0000256" key="1">
    <source>
        <dbReference type="SAM" id="Coils"/>
    </source>
</evidence>
<proteinExistence type="predicted"/>
<evidence type="ECO:0000313" key="3">
    <source>
        <dbReference type="EMBL" id="SAL53975.1"/>
    </source>
</evidence>
<feature type="signal peptide" evidence="2">
    <location>
        <begin position="1"/>
        <end position="19"/>
    </location>
</feature>
<organism evidence="3 4">
    <name type="scientific">Caballeronia udeis</name>
    <dbReference type="NCBI Taxonomy" id="1232866"/>
    <lineage>
        <taxon>Bacteria</taxon>
        <taxon>Pseudomonadati</taxon>
        <taxon>Pseudomonadota</taxon>
        <taxon>Betaproteobacteria</taxon>
        <taxon>Burkholderiales</taxon>
        <taxon>Burkholderiaceae</taxon>
        <taxon>Caballeronia</taxon>
    </lineage>
</organism>
<keyword evidence="2" id="KW-0732">Signal</keyword>
<keyword evidence="1" id="KW-0175">Coiled coil</keyword>
<evidence type="ECO:0008006" key="5">
    <source>
        <dbReference type="Google" id="ProtNLM"/>
    </source>
</evidence>
<protein>
    <recommendedName>
        <fullName evidence="5">Lipoprotein</fullName>
    </recommendedName>
</protein>
<evidence type="ECO:0000313" key="4">
    <source>
        <dbReference type="Proteomes" id="UP000054683"/>
    </source>
</evidence>
<feature type="coiled-coil region" evidence="1">
    <location>
        <begin position="58"/>
        <end position="85"/>
    </location>
</feature>
<feature type="chain" id="PRO_5008501920" description="Lipoprotein" evidence="2">
    <location>
        <begin position="20"/>
        <end position="205"/>
    </location>
</feature>
<reference evidence="3 4" key="1">
    <citation type="submission" date="2016-01" db="EMBL/GenBank/DDBJ databases">
        <authorList>
            <person name="Oliw E.H."/>
        </authorList>
    </citation>
    <scope>NUCLEOTIDE SEQUENCE [LARGE SCALE GENOMIC DNA]</scope>
    <source>
        <strain evidence="3">LMG 27134</strain>
    </source>
</reference>
<sequence length="205" mass="21817">MRITRDAAIAMLVTGSLLAVPALSATPTQSSGLPFDSLPFVRAQVEHNADVVADRATASEAAAQAAKAEADAEQSAAQAAAQQQAAAANDPFPYLAVVTCSFSGMRTALLACFAGKQGSPDTNFELRNGKSYGLYQPYQIEELGREADDGLEIPLTRHFEITAQNAADSLILGIKIIDKHSHNVLFEKQVGQFDAIFASSNYLDR</sequence>
<evidence type="ECO:0000256" key="2">
    <source>
        <dbReference type="SAM" id="SignalP"/>
    </source>
</evidence>